<comment type="caution">
    <text evidence="2">The sequence shown here is derived from an EMBL/GenBank/DDBJ whole genome shotgun (WGS) entry which is preliminary data.</text>
</comment>
<dbReference type="EMBL" id="LVVT01000001">
    <property type="protein sequence ID" value="TQS84704.1"/>
    <property type="molecule type" value="Genomic_DNA"/>
</dbReference>
<dbReference type="InterPro" id="IPR045739">
    <property type="entry name" value="ACT_dom_pair"/>
</dbReference>
<dbReference type="InterPro" id="IPR045865">
    <property type="entry name" value="ACT-like_dom_sf"/>
</dbReference>
<dbReference type="Gene3D" id="3.30.2130.10">
    <property type="entry name" value="VC0802-like"/>
    <property type="match status" value="1"/>
</dbReference>
<evidence type="ECO:0000313" key="3">
    <source>
        <dbReference type="Proteomes" id="UP000752814"/>
    </source>
</evidence>
<name>A0A8J8PEN2_9ARCH</name>
<dbReference type="AlphaFoldDB" id="A0A8J8PEN2"/>
<accession>A0A8J8PEN2</accession>
<dbReference type="CDD" id="cd04882">
    <property type="entry name" value="ACT_Bt0572_2"/>
    <property type="match status" value="1"/>
</dbReference>
<dbReference type="RefSeq" id="WP_020448746.1">
    <property type="nucleotide sequence ID" value="NZ_CAYAYE010000015.1"/>
</dbReference>
<dbReference type="OMA" id="FNDNDRA"/>
<proteinExistence type="predicted"/>
<protein>
    <submittedName>
        <fullName evidence="2">Acetolactate synthase</fullName>
    </submittedName>
</protein>
<organism evidence="2 3">
    <name type="scientific">Candidatus Methanomassiliicoccus intestinalis</name>
    <dbReference type="NCBI Taxonomy" id="1406512"/>
    <lineage>
        <taxon>Archaea</taxon>
        <taxon>Methanobacteriati</taxon>
        <taxon>Thermoplasmatota</taxon>
        <taxon>Thermoplasmata</taxon>
        <taxon>Methanomassiliicoccales</taxon>
        <taxon>Methanomassiliicoccaceae</taxon>
        <taxon>Methanomassiliicoccus</taxon>
    </lineage>
</organism>
<dbReference type="GeneID" id="41323277"/>
<evidence type="ECO:0000313" key="2">
    <source>
        <dbReference type="EMBL" id="TQS84704.1"/>
    </source>
</evidence>
<gene>
    <name evidence="2" type="ORF">A3207_01330</name>
</gene>
<dbReference type="Pfam" id="PF19571">
    <property type="entry name" value="ACT_8"/>
    <property type="match status" value="1"/>
</dbReference>
<reference evidence="2" key="1">
    <citation type="submission" date="2016-03" db="EMBL/GenBank/DDBJ databases">
        <authorList>
            <person name="Borrel G."/>
            <person name="Mccann A."/>
            <person name="O'Toole P.W."/>
        </authorList>
    </citation>
    <scope>NUCLEOTIDE SEQUENCE</scope>
    <source>
        <strain evidence="2">183</strain>
    </source>
</reference>
<evidence type="ECO:0000259" key="1">
    <source>
        <dbReference type="Pfam" id="PF19571"/>
    </source>
</evidence>
<sequence>MSCLIDQISVFVENRPGKLASISEVMEAQKVNFLAFSLAEADGFGLLRAVVSDPHAIATVMRDLGYAVIVNKVIAVKVKHQPGGLKGIAIKLGEAQINVDYGYAYTKNDSAVLILRVDDAEKAVDVLKEAGFNLLDEEDLKD</sequence>
<feature type="domain" description="ACT" evidence="1">
    <location>
        <begin position="5"/>
        <end position="141"/>
    </location>
</feature>
<dbReference type="SUPFAM" id="SSF55021">
    <property type="entry name" value="ACT-like"/>
    <property type="match status" value="2"/>
</dbReference>
<dbReference type="Proteomes" id="UP000752814">
    <property type="component" value="Unassembled WGS sequence"/>
</dbReference>
<dbReference type="PANTHER" id="PTHR40099">
    <property type="entry name" value="ACETOLACTATE SYNTHASE, SMALL SUBUNIT"/>
    <property type="match status" value="1"/>
</dbReference>
<dbReference type="PANTHER" id="PTHR40099:SF1">
    <property type="entry name" value="ACETOLACTATE SYNTHASE, SMALL SUBUNIT"/>
    <property type="match status" value="1"/>
</dbReference>